<dbReference type="Pfam" id="PF00149">
    <property type="entry name" value="Metallophos"/>
    <property type="match status" value="1"/>
</dbReference>
<name>A0A4W2C1C1_BOBOX</name>
<sequence>MWRARWDPGVLKAEALALLPCGLGMAFSQSHVMAARRHQHSRLIIEVDEYSSNPTQAFTFYNINQGRFQPPHVQMVDPVPHDAPKPPGYTRFVCVSDTHSRTDPIQMPYGDVLIHAGDFTELGLPSEVKKFNEWLGSLPYEYKIVIAGNHELTFDQEFMADLIKQDFYYFPSVSKLKPENYENVQSLLTNCIYLQDSEVTVRGFRIYGSPWQPWFYGWGFNLPRGQALLEKWNLIPEGVDVLITHGPPLGKTHLPPPRALGPGCPLVLGGHRTLVLGPGPLGLSRELPKGAGAPVTPLSLSFPEHLLRAGGSTCYLLDCSQPGGEVRLSCPFHTGGHRGAQGCQRPESWGLNTARSLPAGPILCTPHPGRPPTPAVSSFPPSPHGPHFGPS</sequence>
<comment type="similarity">
    <text evidence="1">Belongs to the UPF0046 family.</text>
</comment>
<dbReference type="InterPro" id="IPR004843">
    <property type="entry name" value="Calcineurin-like_PHP"/>
</dbReference>
<dbReference type="Gene3D" id="3.60.21.10">
    <property type="match status" value="1"/>
</dbReference>
<evidence type="ECO:0000256" key="1">
    <source>
        <dbReference type="ARBA" id="ARBA00007993"/>
    </source>
</evidence>
<protein>
    <recommendedName>
        <fullName evidence="3">Calcineurin-like phosphoesterase domain-containing protein</fullName>
    </recommendedName>
</protein>
<dbReference type="InterPro" id="IPR029052">
    <property type="entry name" value="Metallo-depent_PP-like"/>
</dbReference>
<keyword evidence="5" id="KW-1185">Reference proteome</keyword>
<dbReference type="PANTHER" id="PTHR12905">
    <property type="entry name" value="METALLOPHOSPHOESTERASE"/>
    <property type="match status" value="1"/>
</dbReference>
<reference evidence="4 5" key="1">
    <citation type="submission" date="2018-11" db="EMBL/GenBank/DDBJ databases">
        <title>Haplotype-resolved cattle genomes.</title>
        <authorList>
            <person name="Low W.Y."/>
            <person name="Tearle R."/>
            <person name="Bickhart D.M."/>
            <person name="Rosen B.D."/>
            <person name="Koren S."/>
            <person name="Rhie A."/>
            <person name="Hiendleder S."/>
            <person name="Phillippy A.M."/>
            <person name="Smith T.P.L."/>
            <person name="Williams J.L."/>
        </authorList>
    </citation>
    <scope>NUCLEOTIDE SEQUENCE [LARGE SCALE GENOMIC DNA]</scope>
</reference>
<dbReference type="GO" id="GO:0016787">
    <property type="term" value="F:hydrolase activity"/>
    <property type="evidence" value="ECO:0007669"/>
    <property type="project" value="InterPro"/>
</dbReference>
<reference evidence="4" key="3">
    <citation type="submission" date="2025-09" db="UniProtKB">
        <authorList>
            <consortium name="Ensembl"/>
        </authorList>
    </citation>
    <scope>IDENTIFICATION</scope>
</reference>
<dbReference type="PANTHER" id="PTHR12905:SF31">
    <property type="entry name" value="METALLOPHOSPHOESTERASE DOMAIN-CONTAINING PROTEIN 1"/>
    <property type="match status" value="1"/>
</dbReference>
<dbReference type="CDD" id="cd07379">
    <property type="entry name" value="MPP_239FB"/>
    <property type="match status" value="1"/>
</dbReference>
<feature type="compositionally biased region" description="Pro residues" evidence="2">
    <location>
        <begin position="368"/>
        <end position="384"/>
    </location>
</feature>
<evidence type="ECO:0000313" key="5">
    <source>
        <dbReference type="Proteomes" id="UP000314981"/>
    </source>
</evidence>
<evidence type="ECO:0000313" key="4">
    <source>
        <dbReference type="Ensembl" id="ENSBIXP00000005527.1"/>
    </source>
</evidence>
<organism evidence="4 5">
    <name type="scientific">Bos indicus x Bos taurus</name>
    <name type="common">Hybrid cattle</name>
    <dbReference type="NCBI Taxonomy" id="30522"/>
    <lineage>
        <taxon>Eukaryota</taxon>
        <taxon>Metazoa</taxon>
        <taxon>Chordata</taxon>
        <taxon>Craniata</taxon>
        <taxon>Vertebrata</taxon>
        <taxon>Euteleostomi</taxon>
        <taxon>Mammalia</taxon>
        <taxon>Eutheria</taxon>
        <taxon>Laurasiatheria</taxon>
        <taxon>Artiodactyla</taxon>
        <taxon>Ruminantia</taxon>
        <taxon>Pecora</taxon>
        <taxon>Bovidae</taxon>
        <taxon>Bovinae</taxon>
        <taxon>Bos</taxon>
    </lineage>
</organism>
<feature type="region of interest" description="Disordered" evidence="2">
    <location>
        <begin position="363"/>
        <end position="391"/>
    </location>
</feature>
<dbReference type="STRING" id="30522.A0A4W2C1C1"/>
<dbReference type="SUPFAM" id="SSF56300">
    <property type="entry name" value="Metallo-dependent phosphatases"/>
    <property type="match status" value="1"/>
</dbReference>
<dbReference type="InterPro" id="IPR051693">
    <property type="entry name" value="UPF0046_metallophosphoest"/>
</dbReference>
<feature type="domain" description="Calcineurin-like phosphoesterase" evidence="3">
    <location>
        <begin position="91"/>
        <end position="271"/>
    </location>
</feature>
<evidence type="ECO:0000259" key="3">
    <source>
        <dbReference type="Pfam" id="PF00149"/>
    </source>
</evidence>
<reference evidence="4" key="2">
    <citation type="submission" date="2025-08" db="UniProtKB">
        <authorList>
            <consortium name="Ensembl"/>
        </authorList>
    </citation>
    <scope>IDENTIFICATION</scope>
</reference>
<dbReference type="AlphaFoldDB" id="A0A4W2C1C1"/>
<accession>A0A4W2C1C1</accession>
<dbReference type="Proteomes" id="UP000314981">
    <property type="component" value="Chromosome 5"/>
</dbReference>
<dbReference type="Ensembl" id="ENSBIXT00000005581.1">
    <property type="protein sequence ID" value="ENSBIXP00000005527.1"/>
    <property type="gene ID" value="ENSBIXG00000000968.1"/>
</dbReference>
<evidence type="ECO:0000256" key="2">
    <source>
        <dbReference type="SAM" id="MobiDB-lite"/>
    </source>
</evidence>
<proteinExistence type="inferred from homology"/>